<dbReference type="OrthoDB" id="1029639at2759"/>
<keyword evidence="2" id="KW-0472">Membrane</keyword>
<dbReference type="RefSeq" id="XP_031434461.1">
    <property type="nucleotide sequence ID" value="XM_031578601.2"/>
</dbReference>
<dbReference type="GO" id="GO:0061817">
    <property type="term" value="P:endoplasmic reticulum-plasma membrane tethering"/>
    <property type="evidence" value="ECO:0007669"/>
    <property type="project" value="InterPro"/>
</dbReference>
<reference evidence="5" key="1">
    <citation type="submission" date="2025-08" db="UniProtKB">
        <authorList>
            <consortium name="RefSeq"/>
        </authorList>
    </citation>
    <scope>IDENTIFICATION</scope>
</reference>
<feature type="compositionally biased region" description="Polar residues" evidence="1">
    <location>
        <begin position="1"/>
        <end position="10"/>
    </location>
</feature>
<dbReference type="SUPFAM" id="SSF49562">
    <property type="entry name" value="C2 domain (Calcium/lipid-binding domain, CaLB)"/>
    <property type="match status" value="2"/>
</dbReference>
<evidence type="ECO:0000259" key="3">
    <source>
        <dbReference type="PROSITE" id="PS50004"/>
    </source>
</evidence>
<feature type="region of interest" description="Disordered" evidence="1">
    <location>
        <begin position="250"/>
        <end position="363"/>
    </location>
</feature>
<feature type="domain" description="C2" evidence="3">
    <location>
        <begin position="388"/>
        <end position="510"/>
    </location>
</feature>
<dbReference type="GO" id="GO:0005509">
    <property type="term" value="F:calcium ion binding"/>
    <property type="evidence" value="ECO:0007669"/>
    <property type="project" value="TreeGrafter"/>
</dbReference>
<dbReference type="Pfam" id="PF00168">
    <property type="entry name" value="C2"/>
    <property type="match status" value="2"/>
</dbReference>
<feature type="compositionally biased region" description="Pro residues" evidence="1">
    <location>
        <begin position="16"/>
        <end position="26"/>
    </location>
</feature>
<sequence length="523" mass="57826">MTTTEGNATRPNGPGSAPPSPLAPPVEPDEEPQSSITDVTHAGIKFAKTFALLFPIYALGYLELSFSWVLIGLALLFWWRRTHGHRNMRINRALAFFEHEEKVVRQSLPSSELPQWRNPLEFNHAGLKKASVSKALKSGKKVTSDPSPFVQFTVGHKSLESKTRYKTNEPVWVEAFTFLIHNPKTQQLEVEVKDEKHECSLGTLSLPLSQLLEAEHMTLNQRFPLNQSGPSATLKLKMALRVLCVEKAGGSDQASSVQIRRSSSSVPPTPVTSHPPNTHPHPHIHTHPPEPVVDLAPASSSSEPERGQHTASHTHTPGSHTHSEDPPGSPHRLGGGRSFSSLAVSGSLSQLNKEPTPSIASDISNPYATQELQQRLEQLHNGSLSSFPLGEVQLTVRHSPQRNKLIVVVHACRNLIAFTDSGSDPYVRLYLLPDKRRSGRRKTHTLKKTLNPVFDQTFEFSVSIVELPRRTLDVAVKNGGGLLSKHKGLLGKVFVDLSYVDISKGWTQWYELSEDGLRKPTQL</sequence>
<name>A0A6P8GCC5_CLUHA</name>
<keyword evidence="4" id="KW-1185">Reference proteome</keyword>
<feature type="transmembrane region" description="Helical" evidence="2">
    <location>
        <begin position="56"/>
        <end position="79"/>
    </location>
</feature>
<dbReference type="GO" id="GO:0006869">
    <property type="term" value="P:lipid transport"/>
    <property type="evidence" value="ECO:0007669"/>
    <property type="project" value="InterPro"/>
</dbReference>
<dbReference type="Gene3D" id="2.60.40.150">
    <property type="entry name" value="C2 domain"/>
    <property type="match status" value="2"/>
</dbReference>
<accession>A0A6P8GCC5</accession>
<dbReference type="FunFam" id="2.60.40.150:FF:000078">
    <property type="entry name" value="Extended synaptotagmin 2"/>
    <property type="match status" value="1"/>
</dbReference>
<evidence type="ECO:0000256" key="2">
    <source>
        <dbReference type="SAM" id="Phobius"/>
    </source>
</evidence>
<evidence type="ECO:0000256" key="1">
    <source>
        <dbReference type="SAM" id="MobiDB-lite"/>
    </source>
</evidence>
<dbReference type="Proteomes" id="UP000515152">
    <property type="component" value="Chromosome 13"/>
</dbReference>
<gene>
    <name evidence="5" type="primary">LOC105894584</name>
</gene>
<dbReference type="GO" id="GO:0005544">
    <property type="term" value="F:calcium-dependent phospholipid binding"/>
    <property type="evidence" value="ECO:0007669"/>
    <property type="project" value="TreeGrafter"/>
</dbReference>
<dbReference type="SMART" id="SM00239">
    <property type="entry name" value="C2"/>
    <property type="match status" value="2"/>
</dbReference>
<dbReference type="InterPro" id="IPR037752">
    <property type="entry name" value="C2C_KIAA1228"/>
</dbReference>
<dbReference type="PANTHER" id="PTHR45761">
    <property type="entry name" value="EXTENDED SYNAPTOTAGMIN-LIKE PROTEIN 2, ISOFORM C"/>
    <property type="match status" value="1"/>
</dbReference>
<dbReference type="GO" id="GO:0005789">
    <property type="term" value="C:endoplasmic reticulum membrane"/>
    <property type="evidence" value="ECO:0007669"/>
    <property type="project" value="TreeGrafter"/>
</dbReference>
<organism evidence="4 5">
    <name type="scientific">Clupea harengus</name>
    <name type="common">Atlantic herring</name>
    <dbReference type="NCBI Taxonomy" id="7950"/>
    <lineage>
        <taxon>Eukaryota</taxon>
        <taxon>Metazoa</taxon>
        <taxon>Chordata</taxon>
        <taxon>Craniata</taxon>
        <taxon>Vertebrata</taxon>
        <taxon>Euteleostomi</taxon>
        <taxon>Actinopterygii</taxon>
        <taxon>Neopterygii</taxon>
        <taxon>Teleostei</taxon>
        <taxon>Clupei</taxon>
        <taxon>Clupeiformes</taxon>
        <taxon>Clupeoidei</taxon>
        <taxon>Clupeidae</taxon>
        <taxon>Clupea</taxon>
    </lineage>
</organism>
<dbReference type="InterPro" id="IPR051634">
    <property type="entry name" value="Extended_Synaptotagmin"/>
</dbReference>
<dbReference type="GO" id="GO:0035091">
    <property type="term" value="F:phosphatidylinositol binding"/>
    <property type="evidence" value="ECO:0007669"/>
    <property type="project" value="TreeGrafter"/>
</dbReference>
<keyword evidence="2" id="KW-1133">Transmembrane helix</keyword>
<feature type="region of interest" description="Disordered" evidence="1">
    <location>
        <begin position="1"/>
        <end position="35"/>
    </location>
</feature>
<dbReference type="PROSITE" id="PS50004">
    <property type="entry name" value="C2"/>
    <property type="match status" value="2"/>
</dbReference>
<dbReference type="GO" id="GO:0008429">
    <property type="term" value="F:phosphatidylethanolamine binding"/>
    <property type="evidence" value="ECO:0007669"/>
    <property type="project" value="TreeGrafter"/>
</dbReference>
<dbReference type="KEGG" id="char:105894584"/>
<evidence type="ECO:0000313" key="5">
    <source>
        <dbReference type="RefSeq" id="XP_031434461.1"/>
    </source>
</evidence>
<feature type="compositionally biased region" description="Low complexity" evidence="1">
    <location>
        <begin position="255"/>
        <end position="276"/>
    </location>
</feature>
<dbReference type="GeneID" id="105894584"/>
<proteinExistence type="predicted"/>
<dbReference type="AlphaFoldDB" id="A0A6P8GCC5"/>
<evidence type="ECO:0000313" key="4">
    <source>
        <dbReference type="Proteomes" id="UP000515152"/>
    </source>
</evidence>
<dbReference type="CDD" id="cd04050">
    <property type="entry name" value="C2B_Synaptotagmin-like"/>
    <property type="match status" value="1"/>
</dbReference>
<keyword evidence="2" id="KW-0812">Transmembrane</keyword>
<feature type="compositionally biased region" description="Low complexity" evidence="1">
    <location>
        <begin position="309"/>
        <end position="320"/>
    </location>
</feature>
<dbReference type="GO" id="GO:0031210">
    <property type="term" value="F:phosphatidylcholine binding"/>
    <property type="evidence" value="ECO:0007669"/>
    <property type="project" value="TreeGrafter"/>
</dbReference>
<dbReference type="PANTHER" id="PTHR45761:SF2">
    <property type="entry name" value="EXTENDED SYNAPTOTAGMIN-2"/>
    <property type="match status" value="1"/>
</dbReference>
<feature type="compositionally biased region" description="Polar residues" evidence="1">
    <location>
        <begin position="352"/>
        <end position="363"/>
    </location>
</feature>
<feature type="compositionally biased region" description="Low complexity" evidence="1">
    <location>
        <begin position="338"/>
        <end position="351"/>
    </location>
</feature>
<dbReference type="CDD" id="cd04030">
    <property type="entry name" value="C2C_KIAA1228"/>
    <property type="match status" value="1"/>
</dbReference>
<feature type="domain" description="C2" evidence="3">
    <location>
        <begin position="107"/>
        <end position="221"/>
    </location>
</feature>
<dbReference type="InterPro" id="IPR035892">
    <property type="entry name" value="C2_domain_sf"/>
</dbReference>
<protein>
    <submittedName>
        <fullName evidence="5">Extended synaptotagmin-2-A-like</fullName>
    </submittedName>
</protein>
<dbReference type="InterPro" id="IPR037749">
    <property type="entry name" value="Ext_Synaptotagmin_C2B"/>
</dbReference>
<dbReference type="InterPro" id="IPR000008">
    <property type="entry name" value="C2_dom"/>
</dbReference>